<dbReference type="OrthoDB" id="8442219at2"/>
<accession>A0A1W6ZMC5</accession>
<protein>
    <submittedName>
        <fullName evidence="1">Uncharacterized protein</fullName>
    </submittedName>
</protein>
<keyword evidence="2" id="KW-1185">Reference proteome</keyword>
<dbReference type="AlphaFoldDB" id="A0A1W6ZMC5"/>
<organism evidence="1 2">
    <name type="scientific">Pseudorhodoplanes sinuspersici</name>
    <dbReference type="NCBI Taxonomy" id="1235591"/>
    <lineage>
        <taxon>Bacteria</taxon>
        <taxon>Pseudomonadati</taxon>
        <taxon>Pseudomonadota</taxon>
        <taxon>Alphaproteobacteria</taxon>
        <taxon>Hyphomicrobiales</taxon>
        <taxon>Pseudorhodoplanes</taxon>
    </lineage>
</organism>
<dbReference type="EMBL" id="CP021112">
    <property type="protein sequence ID" value="ARP98280.1"/>
    <property type="molecule type" value="Genomic_DNA"/>
</dbReference>
<sequence length="211" mass="24677">MHAEIRNVCKSPNIFDEEYLESLGRLHRWHPEIAVAAGLDHCAERMIAPPAWIVRCASDVMNQLLTGSKPARRGRSCTPVARYRQDQIDYLRWDAVVSARENQPRIRERVSEMRAYASEFPARYIELEEKLANWIGHDWIRAYEVASMYLQGSYAHGGPDAVRTSYLKVQRSRSCMNRYIAVREPFRYKIDIPHPRDEQGMKCRHLFELTI</sequence>
<dbReference type="RefSeq" id="WP_086086664.1">
    <property type="nucleotide sequence ID" value="NZ_CP021112.1"/>
</dbReference>
<dbReference type="Proteomes" id="UP000194137">
    <property type="component" value="Chromosome"/>
</dbReference>
<proteinExistence type="predicted"/>
<reference evidence="1 2" key="1">
    <citation type="submission" date="2017-05" db="EMBL/GenBank/DDBJ databases">
        <title>Full genome sequence of Pseudorhodoplanes sinuspersici.</title>
        <authorList>
            <person name="Dastgheib S.M.M."/>
            <person name="Shavandi M."/>
            <person name="Tirandaz H."/>
        </authorList>
    </citation>
    <scope>NUCLEOTIDE SEQUENCE [LARGE SCALE GENOMIC DNA]</scope>
    <source>
        <strain evidence="1 2">RIPI110</strain>
    </source>
</reference>
<gene>
    <name evidence="1" type="ORF">CAK95_03640</name>
</gene>
<evidence type="ECO:0000313" key="1">
    <source>
        <dbReference type="EMBL" id="ARP98280.1"/>
    </source>
</evidence>
<dbReference type="KEGG" id="psin:CAK95_03640"/>
<dbReference type="STRING" id="1235591.CAK95_03640"/>
<name>A0A1W6ZMC5_9HYPH</name>
<evidence type="ECO:0000313" key="2">
    <source>
        <dbReference type="Proteomes" id="UP000194137"/>
    </source>
</evidence>